<evidence type="ECO:0000256" key="2">
    <source>
        <dbReference type="ARBA" id="ARBA00022490"/>
    </source>
</evidence>
<evidence type="ECO:0000256" key="9">
    <source>
        <dbReference type="ARBA" id="ARBA00023198"/>
    </source>
</evidence>
<dbReference type="PROSITE" id="PS50837">
    <property type="entry name" value="NACHT"/>
    <property type="match status" value="1"/>
</dbReference>
<evidence type="ECO:0000256" key="6">
    <source>
        <dbReference type="ARBA" id="ARBA00022741"/>
    </source>
</evidence>
<dbReference type="PANTHER" id="PTHR45690">
    <property type="entry name" value="NACHT, LRR AND PYD DOMAINS-CONTAINING PROTEIN 12"/>
    <property type="match status" value="1"/>
</dbReference>
<dbReference type="FunCoup" id="L8Y4T2">
    <property type="interactions" value="3"/>
</dbReference>
<dbReference type="InterPro" id="IPR027417">
    <property type="entry name" value="P-loop_NTPase"/>
</dbReference>
<evidence type="ECO:0000256" key="7">
    <source>
        <dbReference type="ARBA" id="ARBA00022840"/>
    </source>
</evidence>
<name>L8Y4T2_TUPCH</name>
<dbReference type="GO" id="GO:0050727">
    <property type="term" value="P:regulation of inflammatory response"/>
    <property type="evidence" value="ECO:0007669"/>
    <property type="project" value="TreeGrafter"/>
</dbReference>
<dbReference type="SUPFAM" id="SSF52540">
    <property type="entry name" value="P-loop containing nucleoside triphosphate hydrolases"/>
    <property type="match status" value="1"/>
</dbReference>
<dbReference type="AlphaFoldDB" id="L8Y4T2"/>
<sequence>MPWTELKKASKGDLAQLLEKHYPAEQAWAVTLSLFLQLGRRDLWTKAQDEIRNRLNPYRKHVKEKFRLVWEKEIRLQVPEHFYRETTRSAREALADAFAAGPATVVLRGPEGSGKTTLLRKVMLEWAEGNFWKDRFTFVFFLNVCEMSCRAETSLVELISKDWPEAPAAMEDTFSQPERILFVMDSFEALKWDLALKGHSCSDWRQRRPAQVILGSLLQKQLLAESCLLLALGKGGVQKYGLLLRDPQHILLSGFSERERKSYFSHFFCEKNKALKAFGFARDTRPLLTLCQNPLVCWLVCTCIKCQLETGPDLSISSQNMSALYVSFLTSVLKAGAESRPPRQSRARLTSLCALAAELRRKGMSNSDVSLWVAARLLQRSGEHFIFKHVCIQEFCAAVFYLLQRPRDSPHLAIGSVTQLVTAWVANVQTHLSRLGVFVFGISTEEVIGQLETSFGFLLSRDIKQEITACVQSLSHCKTDQEVVSFNELFNGLFETQDEEFVAHVMNFFEEVSTYIGDVGQLLVSSYCLKLCQNLKKLHLCIDDVFSDDSGSVADDSEKLLYWQDLCSVFRTCKGLEMLDLDNCSLDGASTAVLREALARPDCKLQSLLLNFMSSFGSGADFFEVVLHSPHLRHLNLCGTSLSRAGLRLLCETLKHPTCSVRELLLGKCDITEEGCDDLAPVLACSDRLKHLSLAENPVKDQGVTVLCGALERPGCALQSLVLSGCGLTAASCAHISRALLCAQSLSLLDLSLNCLEGGGALTLCAALTHPACSLQELW</sequence>
<dbReference type="SUPFAM" id="SSF52047">
    <property type="entry name" value="RNI-like"/>
    <property type="match status" value="1"/>
</dbReference>
<protein>
    <submittedName>
        <fullName evidence="11">NACHT, LRR and PYD domains-containing protein 9</fullName>
    </submittedName>
</protein>
<dbReference type="Gene3D" id="1.10.533.10">
    <property type="entry name" value="Death Domain, Fas"/>
    <property type="match status" value="1"/>
</dbReference>
<evidence type="ECO:0000259" key="10">
    <source>
        <dbReference type="PROSITE" id="PS50837"/>
    </source>
</evidence>
<dbReference type="InterPro" id="IPR041267">
    <property type="entry name" value="NLRP_HD2"/>
</dbReference>
<proteinExistence type="predicted"/>
<gene>
    <name evidence="11" type="ORF">TREES_T100017429</name>
</gene>
<dbReference type="Gene3D" id="3.40.50.300">
    <property type="entry name" value="P-loop containing nucleotide triphosphate hydrolases"/>
    <property type="match status" value="1"/>
</dbReference>
<dbReference type="InterPro" id="IPR050637">
    <property type="entry name" value="NLRP_innate_immun_reg"/>
</dbReference>
<keyword evidence="7" id="KW-0067">ATP-binding</keyword>
<reference evidence="12" key="2">
    <citation type="journal article" date="2013" name="Nat. Commun.">
        <title>Genome of the Chinese tree shrew.</title>
        <authorList>
            <person name="Fan Y."/>
            <person name="Huang Z.Y."/>
            <person name="Cao C.C."/>
            <person name="Chen C.S."/>
            <person name="Chen Y.X."/>
            <person name="Fan D.D."/>
            <person name="He J."/>
            <person name="Hou H.L."/>
            <person name="Hu L."/>
            <person name="Hu X.T."/>
            <person name="Jiang X.T."/>
            <person name="Lai R."/>
            <person name="Lang Y.S."/>
            <person name="Liang B."/>
            <person name="Liao S.G."/>
            <person name="Mu D."/>
            <person name="Ma Y.Y."/>
            <person name="Niu Y.Y."/>
            <person name="Sun X.Q."/>
            <person name="Xia J.Q."/>
            <person name="Xiao J."/>
            <person name="Xiong Z.Q."/>
            <person name="Xu L."/>
            <person name="Yang L."/>
            <person name="Zhang Y."/>
            <person name="Zhao W."/>
            <person name="Zhao X.D."/>
            <person name="Zheng Y.T."/>
            <person name="Zhou J.M."/>
            <person name="Zhu Y.B."/>
            <person name="Zhang G.J."/>
            <person name="Wang J."/>
            <person name="Yao Y.G."/>
        </authorList>
    </citation>
    <scope>NUCLEOTIDE SEQUENCE [LARGE SCALE GENOMIC DNA]</scope>
</reference>
<dbReference type="Gene3D" id="3.80.10.10">
    <property type="entry name" value="Ribonuclease Inhibitor"/>
    <property type="match status" value="2"/>
</dbReference>
<dbReference type="GO" id="GO:0045087">
    <property type="term" value="P:innate immune response"/>
    <property type="evidence" value="ECO:0007669"/>
    <property type="project" value="UniProtKB-KW"/>
</dbReference>
<dbReference type="GO" id="GO:0006954">
    <property type="term" value="P:inflammatory response"/>
    <property type="evidence" value="ECO:0007669"/>
    <property type="project" value="UniProtKB-KW"/>
</dbReference>
<evidence type="ECO:0000313" key="12">
    <source>
        <dbReference type="Proteomes" id="UP000011518"/>
    </source>
</evidence>
<dbReference type="InterPro" id="IPR004020">
    <property type="entry name" value="DAPIN"/>
</dbReference>
<dbReference type="InterPro" id="IPR007111">
    <property type="entry name" value="NACHT_NTPase"/>
</dbReference>
<evidence type="ECO:0000256" key="1">
    <source>
        <dbReference type="ARBA" id="ARBA00004496"/>
    </source>
</evidence>
<dbReference type="Pfam" id="PF17776">
    <property type="entry name" value="NLRC4_HD2"/>
    <property type="match status" value="1"/>
</dbReference>
<evidence type="ECO:0000256" key="5">
    <source>
        <dbReference type="ARBA" id="ARBA00022737"/>
    </source>
</evidence>
<dbReference type="SUPFAM" id="SSF47986">
    <property type="entry name" value="DEATH domain"/>
    <property type="match status" value="1"/>
</dbReference>
<dbReference type="SMART" id="SM00368">
    <property type="entry name" value="LRR_RI"/>
    <property type="match status" value="5"/>
</dbReference>
<dbReference type="GO" id="GO:0005524">
    <property type="term" value="F:ATP binding"/>
    <property type="evidence" value="ECO:0007669"/>
    <property type="project" value="UniProtKB-KW"/>
</dbReference>
<dbReference type="Pfam" id="PF02758">
    <property type="entry name" value="PYRIN"/>
    <property type="match status" value="1"/>
</dbReference>
<evidence type="ECO:0000256" key="8">
    <source>
        <dbReference type="ARBA" id="ARBA00022859"/>
    </source>
</evidence>
<dbReference type="EMBL" id="KB365142">
    <property type="protein sequence ID" value="ELV11453.1"/>
    <property type="molecule type" value="Genomic_DNA"/>
</dbReference>
<keyword evidence="12" id="KW-1185">Reference proteome</keyword>
<evidence type="ECO:0000256" key="4">
    <source>
        <dbReference type="ARBA" id="ARBA00022614"/>
    </source>
</evidence>
<dbReference type="PANTHER" id="PTHR45690:SF13">
    <property type="entry name" value="NACHT, LRR AND PYD DOMAINS-CONTAINING PROTEIN 9"/>
    <property type="match status" value="1"/>
</dbReference>
<keyword evidence="9" id="KW-0395">Inflammatory response</keyword>
<keyword evidence="3" id="KW-0399">Innate immunity</keyword>
<dbReference type="CDD" id="cd08320">
    <property type="entry name" value="Pyrin_NALPs"/>
    <property type="match status" value="1"/>
</dbReference>
<keyword evidence="8" id="KW-0391">Immunity</keyword>
<dbReference type="Pfam" id="PF05729">
    <property type="entry name" value="NACHT"/>
    <property type="match status" value="1"/>
</dbReference>
<keyword evidence="4" id="KW-0433">Leucine-rich repeat</keyword>
<keyword evidence="6" id="KW-0547">Nucleotide-binding</keyword>
<accession>L8Y4T2</accession>
<feature type="domain" description="NACHT" evidence="10">
    <location>
        <begin position="103"/>
        <end position="301"/>
    </location>
</feature>
<keyword evidence="5" id="KW-0677">Repeat</keyword>
<dbReference type="Proteomes" id="UP000011518">
    <property type="component" value="Unassembled WGS sequence"/>
</dbReference>
<dbReference type="InterPro" id="IPR032675">
    <property type="entry name" value="LRR_dom_sf"/>
</dbReference>
<dbReference type="InParanoid" id="L8Y4T2"/>
<organism evidence="11 12">
    <name type="scientific">Tupaia chinensis</name>
    <name type="common">Chinese tree shrew</name>
    <name type="synonym">Tupaia belangeri chinensis</name>
    <dbReference type="NCBI Taxonomy" id="246437"/>
    <lineage>
        <taxon>Eukaryota</taxon>
        <taxon>Metazoa</taxon>
        <taxon>Chordata</taxon>
        <taxon>Craniata</taxon>
        <taxon>Vertebrata</taxon>
        <taxon>Euteleostomi</taxon>
        <taxon>Mammalia</taxon>
        <taxon>Eutheria</taxon>
        <taxon>Euarchontoglires</taxon>
        <taxon>Scandentia</taxon>
        <taxon>Tupaiidae</taxon>
        <taxon>Tupaia</taxon>
    </lineage>
</organism>
<comment type="subcellular location">
    <subcellularLocation>
        <location evidence="1">Cytoplasm</location>
    </subcellularLocation>
</comment>
<dbReference type="GO" id="GO:0061702">
    <property type="term" value="C:canonical inflammasome complex"/>
    <property type="evidence" value="ECO:0007669"/>
    <property type="project" value="TreeGrafter"/>
</dbReference>
<keyword evidence="2" id="KW-0963">Cytoplasm</keyword>
<evidence type="ECO:0000313" key="11">
    <source>
        <dbReference type="EMBL" id="ELV11453.1"/>
    </source>
</evidence>
<reference evidence="12" key="1">
    <citation type="submission" date="2012-07" db="EMBL/GenBank/DDBJ databases">
        <title>Genome of the Chinese tree shrew, a rising model animal genetically related to primates.</title>
        <authorList>
            <person name="Zhang G."/>
            <person name="Fan Y."/>
            <person name="Yao Y."/>
            <person name="Huang Z."/>
        </authorList>
    </citation>
    <scope>NUCLEOTIDE SEQUENCE [LARGE SCALE GENOMIC DNA]</scope>
</reference>
<evidence type="ECO:0000256" key="3">
    <source>
        <dbReference type="ARBA" id="ARBA00022588"/>
    </source>
</evidence>
<dbReference type="InterPro" id="IPR011029">
    <property type="entry name" value="DEATH-like_dom_sf"/>
</dbReference>